<evidence type="ECO:0000313" key="1">
    <source>
        <dbReference type="EMBL" id="QKU21869.1"/>
    </source>
</evidence>
<name>A0A6N1MI59_ACILW</name>
<organism evidence="1 2">
    <name type="scientific">Acinetobacter lwoffii</name>
    <dbReference type="NCBI Taxonomy" id="28090"/>
    <lineage>
        <taxon>Bacteria</taxon>
        <taxon>Pseudomonadati</taxon>
        <taxon>Pseudomonadota</taxon>
        <taxon>Gammaproteobacteria</taxon>
        <taxon>Moraxellales</taxon>
        <taxon>Moraxellaceae</taxon>
        <taxon>Acinetobacter</taxon>
    </lineage>
</organism>
<dbReference type="Proteomes" id="UP000509126">
    <property type="component" value="Chromosome"/>
</dbReference>
<proteinExistence type="predicted"/>
<accession>A0A6N1MI59</accession>
<dbReference type="AlphaFoldDB" id="A0A6N1MI59"/>
<sequence length="247" mass="28642">MKIINALIAYFLYFVSPKTLMRRSFIGTLLHFNIRLPNKASEEIVDYLYDIYYKNKKIDKIMNRGGMNANMERMLILIQHEAFFIKDHLASPHTIDSGHEAVLDILKKYQSSQGDKQKPINTEVLYFKDNEAAWEIAEKYFPTESDDKLVAENQYLARLLENYEGLDHKTDEVAVSTTNTSSFCVAIFPKNHPKKYPKGTLVFYTPVYLLDQYESIPNIWMGVINAIVAPELTPNKGWKILEKFTKN</sequence>
<dbReference type="EMBL" id="CP054803">
    <property type="protein sequence ID" value="QKU21869.1"/>
    <property type="molecule type" value="Genomic_DNA"/>
</dbReference>
<evidence type="ECO:0000313" key="2">
    <source>
        <dbReference type="Proteomes" id="UP000509126"/>
    </source>
</evidence>
<gene>
    <name evidence="1" type="ORF">FOB19_10940</name>
</gene>
<reference evidence="1 2" key="1">
    <citation type="submission" date="2019-11" db="EMBL/GenBank/DDBJ databases">
        <title>FDA dAtabase for Regulatory Grade micrObial Sequences (FDA-ARGOS): Supporting development and validation of Infectious Disease Dx tests.</title>
        <authorList>
            <person name="Patel R."/>
            <person name="Rucinski S."/>
            <person name="Tallon L."/>
            <person name="Sadzewicz L."/>
            <person name="Vavikolanu K."/>
            <person name="Mehta A."/>
            <person name="Aluvathingal J."/>
            <person name="Nadendla S."/>
            <person name="Nandy P."/>
            <person name="Geyer C."/>
            <person name="Yan Y."/>
            <person name="Sichtig H."/>
        </authorList>
    </citation>
    <scope>NUCLEOTIDE SEQUENCE [LARGE SCALE GENOMIC DNA]</scope>
    <source>
        <strain evidence="1 2">FDAARGOS_557</strain>
    </source>
</reference>
<protein>
    <submittedName>
        <fullName evidence="1">Uncharacterized protein</fullName>
    </submittedName>
</protein>
<dbReference type="RefSeq" id="WP_174894513.1">
    <property type="nucleotide sequence ID" value="NZ_CP054803.1"/>
</dbReference>